<evidence type="ECO:0008006" key="2">
    <source>
        <dbReference type="Google" id="ProtNLM"/>
    </source>
</evidence>
<sequence>MGLRTLLFLCMLCSIHLCSAQNSHYKEAFPDKITFRLALQTTSNNFTLRDKITRSKTEFIPNDKSYLGISVLFRFLEVDFGYAPNFLSENKDNGDSKLITFNIRTFFGQYMQTVDIYKQKGFFIRTSDLTLPINDLKTFKIGGTSSYIFNSNFSFRAIGFQNEWQKQSVGSFIPSISYYYTKFKLEDPIIENQLEHSFKLAIGPGYYYNWVFDENYLISAGATGGLGFNLSKSQGVTSFNGLAQLVFRLTGGYNSESFFSGVNINTQLLTHTSADNFILDDSISFLEFYVGYRFDAPKKWIAKADEISRKFGIE</sequence>
<organism evidence="1">
    <name type="scientific">marine sediment metagenome</name>
    <dbReference type="NCBI Taxonomy" id="412755"/>
    <lineage>
        <taxon>unclassified sequences</taxon>
        <taxon>metagenomes</taxon>
        <taxon>ecological metagenomes</taxon>
    </lineage>
</organism>
<protein>
    <recommendedName>
        <fullName evidence="2">DUF4421 domain-containing protein</fullName>
    </recommendedName>
</protein>
<name>A0A0F9VM70_9ZZZZ</name>
<evidence type="ECO:0000313" key="1">
    <source>
        <dbReference type="EMBL" id="KKO05160.1"/>
    </source>
</evidence>
<accession>A0A0F9VM70</accession>
<dbReference type="InterPro" id="IPR025535">
    <property type="entry name" value="DUF4421"/>
</dbReference>
<proteinExistence type="predicted"/>
<reference evidence="1" key="1">
    <citation type="journal article" date="2015" name="Nature">
        <title>Complex archaea that bridge the gap between prokaryotes and eukaryotes.</title>
        <authorList>
            <person name="Spang A."/>
            <person name="Saw J.H."/>
            <person name="Jorgensen S.L."/>
            <person name="Zaremba-Niedzwiedzka K."/>
            <person name="Martijn J."/>
            <person name="Lind A.E."/>
            <person name="van Eijk R."/>
            <person name="Schleper C."/>
            <person name="Guy L."/>
            <person name="Ettema T.J."/>
        </authorList>
    </citation>
    <scope>NUCLEOTIDE SEQUENCE</scope>
</reference>
<comment type="caution">
    <text evidence="1">The sequence shown here is derived from an EMBL/GenBank/DDBJ whole genome shotgun (WGS) entry which is preliminary data.</text>
</comment>
<dbReference type="EMBL" id="LAZR01000020">
    <property type="protein sequence ID" value="KKO05160.1"/>
    <property type="molecule type" value="Genomic_DNA"/>
</dbReference>
<gene>
    <name evidence="1" type="ORF">LCGC14_0079800</name>
</gene>
<dbReference type="AlphaFoldDB" id="A0A0F9VM70"/>
<dbReference type="Pfam" id="PF14391">
    <property type="entry name" value="DUF4421"/>
    <property type="match status" value="1"/>
</dbReference>